<dbReference type="SUPFAM" id="SSF48498">
    <property type="entry name" value="Tetracyclin repressor-like, C-terminal domain"/>
    <property type="match status" value="1"/>
</dbReference>
<accession>A0A066RP96</accession>
<dbReference type="InterPro" id="IPR001647">
    <property type="entry name" value="HTH_TetR"/>
</dbReference>
<evidence type="ECO:0000256" key="2">
    <source>
        <dbReference type="PROSITE-ProRule" id="PRU00335"/>
    </source>
</evidence>
<dbReference type="InterPro" id="IPR049484">
    <property type="entry name" value="Rv0078-like_C"/>
</dbReference>
<dbReference type="RefSeq" id="WP_036750716.1">
    <property type="nucleotide sequence ID" value="NZ_JAGSGC010000012.1"/>
</dbReference>
<dbReference type="Gene3D" id="1.10.357.10">
    <property type="entry name" value="Tetracycline Repressor, domain 2"/>
    <property type="match status" value="1"/>
</dbReference>
<organism evidence="4 5">
    <name type="scientific">Photobacterium galatheae</name>
    <dbReference type="NCBI Taxonomy" id="1654360"/>
    <lineage>
        <taxon>Bacteria</taxon>
        <taxon>Pseudomonadati</taxon>
        <taxon>Pseudomonadota</taxon>
        <taxon>Gammaproteobacteria</taxon>
        <taxon>Vibrionales</taxon>
        <taxon>Vibrionaceae</taxon>
        <taxon>Photobacterium</taxon>
    </lineage>
</organism>
<feature type="domain" description="HTH tetR-type" evidence="3">
    <location>
        <begin position="11"/>
        <end position="71"/>
    </location>
</feature>
<keyword evidence="5" id="KW-1185">Reference proteome</keyword>
<dbReference type="PANTHER" id="PTHR30055:SF223">
    <property type="entry name" value="HTH-TYPE TRANSCRIPTIONAL REGULATOR UIDR"/>
    <property type="match status" value="1"/>
</dbReference>
<feature type="DNA-binding region" description="H-T-H motif" evidence="2">
    <location>
        <begin position="34"/>
        <end position="53"/>
    </location>
</feature>
<dbReference type="Proteomes" id="UP000027192">
    <property type="component" value="Unassembled WGS sequence"/>
</dbReference>
<dbReference type="Pfam" id="PF21351">
    <property type="entry name" value="TetR_C_41"/>
    <property type="match status" value="1"/>
</dbReference>
<dbReference type="PROSITE" id="PS50977">
    <property type="entry name" value="HTH_TETR_2"/>
    <property type="match status" value="1"/>
</dbReference>
<evidence type="ECO:0000313" key="4">
    <source>
        <dbReference type="EMBL" id="KDM92280.1"/>
    </source>
</evidence>
<dbReference type="Pfam" id="PF00440">
    <property type="entry name" value="TetR_N"/>
    <property type="match status" value="1"/>
</dbReference>
<evidence type="ECO:0000313" key="5">
    <source>
        <dbReference type="Proteomes" id="UP000027192"/>
    </source>
</evidence>
<dbReference type="STRING" id="1654360.EA58_07255"/>
<dbReference type="GO" id="GO:0003700">
    <property type="term" value="F:DNA-binding transcription factor activity"/>
    <property type="evidence" value="ECO:0007669"/>
    <property type="project" value="TreeGrafter"/>
</dbReference>
<dbReference type="InterPro" id="IPR009057">
    <property type="entry name" value="Homeodomain-like_sf"/>
</dbReference>
<name>A0A066RP96_9GAMM</name>
<dbReference type="SUPFAM" id="SSF46689">
    <property type="entry name" value="Homeodomain-like"/>
    <property type="match status" value="1"/>
</dbReference>
<dbReference type="OrthoDB" id="5293556at2"/>
<comment type="caution">
    <text evidence="4">The sequence shown here is derived from an EMBL/GenBank/DDBJ whole genome shotgun (WGS) entry which is preliminary data.</text>
</comment>
<reference evidence="4 5" key="1">
    <citation type="submission" date="2014-04" db="EMBL/GenBank/DDBJ databases">
        <title>Draft genome sequence of Photobacterium halotolerans S2753: a solonamide, ngercheumicin and holomycin producer.</title>
        <authorList>
            <person name="Machado H.R."/>
            <person name="Gram L."/>
        </authorList>
    </citation>
    <scope>NUCLEOTIDE SEQUENCE [LARGE SCALE GENOMIC DNA]</scope>
    <source>
        <strain evidence="4 5">S2753</strain>
    </source>
</reference>
<dbReference type="AlphaFoldDB" id="A0A066RP96"/>
<evidence type="ECO:0000256" key="1">
    <source>
        <dbReference type="ARBA" id="ARBA00023125"/>
    </source>
</evidence>
<evidence type="ECO:0000259" key="3">
    <source>
        <dbReference type="PROSITE" id="PS50977"/>
    </source>
</evidence>
<proteinExistence type="predicted"/>
<dbReference type="InterPro" id="IPR050109">
    <property type="entry name" value="HTH-type_TetR-like_transc_reg"/>
</dbReference>
<protein>
    <submittedName>
        <fullName evidence="4">TetR family transcriptional regulator</fullName>
    </submittedName>
</protein>
<dbReference type="PANTHER" id="PTHR30055">
    <property type="entry name" value="HTH-TYPE TRANSCRIPTIONAL REGULATOR RUTR"/>
    <property type="match status" value="1"/>
</dbReference>
<sequence>MTRQSRNEMMAQTRLSLIEVARRQFGTVGFARTVMDDMTGEAGLTRGALYHHFGSKKGLFLAVYQQVDQEMDERLRVVAMNAPDDWSALTGRCQAYLKMATEPDIQRIILRDATSVLDSEVVQAVQLNCVTALATLLKKLMAAQEITEASPVMLARMLNGALMDAALWIARSKSPAEAFSEASETLDVFLAGLRKPKA</sequence>
<dbReference type="PRINTS" id="PR00455">
    <property type="entry name" value="HTHTETR"/>
</dbReference>
<keyword evidence="1 2" id="KW-0238">DNA-binding</keyword>
<gene>
    <name evidence="4" type="ORF">EA58_07255</name>
</gene>
<dbReference type="GO" id="GO:0000976">
    <property type="term" value="F:transcription cis-regulatory region binding"/>
    <property type="evidence" value="ECO:0007669"/>
    <property type="project" value="TreeGrafter"/>
</dbReference>
<dbReference type="EMBL" id="JMIB01000010">
    <property type="protein sequence ID" value="KDM92280.1"/>
    <property type="molecule type" value="Genomic_DNA"/>
</dbReference>
<dbReference type="InterPro" id="IPR036271">
    <property type="entry name" value="Tet_transcr_reg_TetR-rel_C_sf"/>
</dbReference>